<dbReference type="InterPro" id="IPR010781">
    <property type="entry name" value="DUF1376"/>
</dbReference>
<gene>
    <name evidence="2" type="ORF">HNQ71_003948</name>
</gene>
<accession>A0A841P7K3</accession>
<evidence type="ECO:0000313" key="3">
    <source>
        <dbReference type="Proteomes" id="UP000556329"/>
    </source>
</evidence>
<reference evidence="2 3" key="1">
    <citation type="submission" date="2020-08" db="EMBL/GenBank/DDBJ databases">
        <title>Genomic Encyclopedia of Type Strains, Phase IV (KMG-IV): sequencing the most valuable type-strain genomes for metagenomic binning, comparative biology and taxonomic classification.</title>
        <authorList>
            <person name="Goeker M."/>
        </authorList>
    </citation>
    <scope>NUCLEOTIDE SEQUENCE [LARGE SCALE GENOMIC DNA]</scope>
    <source>
        <strain evidence="2 3">DSM 100039</strain>
    </source>
</reference>
<sequence length="280" mass="30971">MTPDLSPHEHEHSAIIDQAIEFYTANYGAEADRPRIAASFRLDPSPGRRRHPRNHIAEDSGRMTTLPWMPVFPGDELAETSHLSTEEYGAYALLKMALWQHGAVADDDERLSRITRLSLERWLAIRAMIEPLFGPRWTHEKLEHHRALAAGQREKKSAAGKKGALGRWGVDGKANGNRNGTANGVAITKDGSAMPSANDTANADANGLQPQMKNSAYEKEVLTHAHPHAREKIPKVSSKLEAGQWLDAQGILPMDAAFNPCVDKMLRGELDWPDIERAIS</sequence>
<proteinExistence type="predicted"/>
<feature type="region of interest" description="Disordered" evidence="1">
    <location>
        <begin position="40"/>
        <end position="60"/>
    </location>
</feature>
<comment type="caution">
    <text evidence="2">The sequence shown here is derived from an EMBL/GenBank/DDBJ whole genome shotgun (WGS) entry which is preliminary data.</text>
</comment>
<feature type="region of interest" description="Disordered" evidence="1">
    <location>
        <begin position="149"/>
        <end position="177"/>
    </location>
</feature>
<dbReference type="Pfam" id="PF07120">
    <property type="entry name" value="DUF1376"/>
    <property type="match status" value="1"/>
</dbReference>
<dbReference type="RefSeq" id="WP_184874261.1">
    <property type="nucleotide sequence ID" value="NZ_JACHEF010000003.1"/>
</dbReference>
<evidence type="ECO:0000313" key="2">
    <source>
        <dbReference type="EMBL" id="MBB6411274.1"/>
    </source>
</evidence>
<organism evidence="2 3">
    <name type="scientific">Mesorhizobium sangaii</name>
    <dbReference type="NCBI Taxonomy" id="505389"/>
    <lineage>
        <taxon>Bacteria</taxon>
        <taxon>Pseudomonadati</taxon>
        <taxon>Pseudomonadota</taxon>
        <taxon>Alphaproteobacteria</taxon>
        <taxon>Hyphomicrobiales</taxon>
        <taxon>Phyllobacteriaceae</taxon>
        <taxon>Mesorhizobium</taxon>
    </lineage>
</organism>
<dbReference type="Proteomes" id="UP000556329">
    <property type="component" value="Unassembled WGS sequence"/>
</dbReference>
<evidence type="ECO:0000256" key="1">
    <source>
        <dbReference type="SAM" id="MobiDB-lite"/>
    </source>
</evidence>
<name>A0A841P7K3_9HYPH</name>
<protein>
    <submittedName>
        <fullName evidence="2">Uncharacterized protein YdaU (DUF1376 family)</fullName>
    </submittedName>
</protein>
<dbReference type="EMBL" id="JACHEF010000003">
    <property type="protein sequence ID" value="MBB6411274.1"/>
    <property type="molecule type" value="Genomic_DNA"/>
</dbReference>
<dbReference type="AlphaFoldDB" id="A0A841P7K3"/>
<keyword evidence="3" id="KW-1185">Reference proteome</keyword>